<sequence>MFSQILVDAGKSPILLQRDTKIRHLLQYGMRDNRTLLHAFGNKGEHFPQGVIFGNMLVVTVASFASALGCCQLSRVSVTCFVELTTIR</sequence>
<name>A0A5N6JET9_9EURO</name>
<evidence type="ECO:0000313" key="1">
    <source>
        <dbReference type="EMBL" id="KAB8277382.1"/>
    </source>
</evidence>
<evidence type="ECO:0000313" key="2">
    <source>
        <dbReference type="Proteomes" id="UP000326289"/>
    </source>
</evidence>
<dbReference type="Proteomes" id="UP000326289">
    <property type="component" value="Unassembled WGS sequence"/>
</dbReference>
<dbReference type="EMBL" id="ML732772">
    <property type="protein sequence ID" value="KAB8277382.1"/>
    <property type="molecule type" value="Genomic_DNA"/>
</dbReference>
<accession>A0A5N6JET9</accession>
<organism evidence="1 2">
    <name type="scientific">Aspergillus minisclerotigenes</name>
    <dbReference type="NCBI Taxonomy" id="656917"/>
    <lineage>
        <taxon>Eukaryota</taxon>
        <taxon>Fungi</taxon>
        <taxon>Dikarya</taxon>
        <taxon>Ascomycota</taxon>
        <taxon>Pezizomycotina</taxon>
        <taxon>Eurotiomycetes</taxon>
        <taxon>Eurotiomycetidae</taxon>
        <taxon>Eurotiales</taxon>
        <taxon>Aspergillaceae</taxon>
        <taxon>Aspergillus</taxon>
        <taxon>Aspergillus subgen. Circumdati</taxon>
    </lineage>
</organism>
<protein>
    <submittedName>
        <fullName evidence="1">Uncharacterized protein</fullName>
    </submittedName>
</protein>
<keyword evidence="2" id="KW-1185">Reference proteome</keyword>
<dbReference type="AlphaFoldDB" id="A0A5N6JET9"/>
<proteinExistence type="predicted"/>
<reference evidence="1 2" key="1">
    <citation type="submission" date="2019-04" db="EMBL/GenBank/DDBJ databases">
        <title>Fungal friends and foes A comparative genomics study of 23 Aspergillus species from section Flavi.</title>
        <authorList>
            <consortium name="DOE Joint Genome Institute"/>
            <person name="Kjaerbolling I."/>
            <person name="Vesth T.C."/>
            <person name="Frisvad J.C."/>
            <person name="Nybo J.L."/>
            <person name="Theobald S."/>
            <person name="Kildgaard S."/>
            <person name="Petersen T.I."/>
            <person name="Kuo A."/>
            <person name="Sato A."/>
            <person name="Lyhne E.K."/>
            <person name="Kogle M.E."/>
            <person name="Wiebenga A."/>
            <person name="Kun R.S."/>
            <person name="Lubbers R.J."/>
            <person name="Makela M.R."/>
            <person name="Barry K."/>
            <person name="Chovatia M."/>
            <person name="Clum A."/>
            <person name="Daum C."/>
            <person name="Haridas S."/>
            <person name="He G."/>
            <person name="LaButti K."/>
            <person name="Lipzen A."/>
            <person name="Mondo S."/>
            <person name="Pangilinan J."/>
            <person name="Riley R."/>
            <person name="Salamov A."/>
            <person name="Simmons B.A."/>
            <person name="Magnuson J.K."/>
            <person name="Henrissat B."/>
            <person name="Mortensen U.H."/>
            <person name="Larsen T.O."/>
            <person name="De vries R.P."/>
            <person name="Grigoriev I.V."/>
            <person name="Machida M."/>
            <person name="Baker S.E."/>
            <person name="Andersen M.R."/>
        </authorList>
    </citation>
    <scope>NUCLEOTIDE SEQUENCE [LARGE SCALE GENOMIC DNA]</scope>
    <source>
        <strain evidence="1 2">CBS 117635</strain>
    </source>
</reference>
<gene>
    <name evidence="1" type="ORF">BDV30DRAFT_192704</name>
</gene>